<evidence type="ECO:0000256" key="2">
    <source>
        <dbReference type="ARBA" id="ARBA00004128"/>
    </source>
</evidence>
<dbReference type="AlphaFoldDB" id="A0A413RHI3"/>
<dbReference type="Pfam" id="PF04389">
    <property type="entry name" value="Peptidase_M28"/>
    <property type="match status" value="1"/>
</dbReference>
<protein>
    <recommendedName>
        <fullName evidence="4">Vacuolar membrane protease</fullName>
    </recommendedName>
    <alternativeName>
        <fullName evidence="8">FXNA-related family protease 1</fullName>
    </alternativeName>
</protein>
<keyword evidence="12" id="KW-1185">Reference proteome</keyword>
<feature type="domain" description="Peptidase M28" evidence="10">
    <location>
        <begin position="100"/>
        <end position="288"/>
    </location>
</feature>
<evidence type="ECO:0000256" key="5">
    <source>
        <dbReference type="ARBA" id="ARBA00022554"/>
    </source>
</evidence>
<evidence type="ECO:0000256" key="8">
    <source>
        <dbReference type="ARBA" id="ARBA00031512"/>
    </source>
</evidence>
<proteinExistence type="inferred from homology"/>
<feature type="transmembrane region" description="Helical" evidence="9">
    <location>
        <begin position="536"/>
        <end position="555"/>
    </location>
</feature>
<comment type="caution">
    <text evidence="11">The sequence shown here is derived from an EMBL/GenBank/DDBJ whole genome shotgun (WGS) entry which is preliminary data.</text>
</comment>
<keyword evidence="9" id="KW-0812">Transmembrane</keyword>
<dbReference type="InterPro" id="IPR045175">
    <property type="entry name" value="M28_fam"/>
</dbReference>
<sequence>MTLAALVVLAALTFLSLWSVWPPAPKGEDAPADQFSAARAFDHVETIGQEVHVAGSKAAGTVRQHIVDTLTGLGLSPEVHEGVGATGALGSTYGLAHVNNVVAVIPGTDSTGRVFMVAHYDSVQVSYGANDDGAGTSTLLETARALTQGEPLRNDIVLVFTDAEEACLCGAEAFVHDDPLAADGGVVLNFEARGASGPAIMFETSRGNAALVDEYAQVPYPVGSSMAVEVYRILPNDTDFTPFREQDRFTGLNSAYIDGSAVYHSPEDRPEYMDKASLQHHGSNALALARSFGNGDVAELAQPSSGDATYFPAPGTLVRYPGWLVWPFAVAAVLAVAAFGVVAVRRGLVARRRLVAALLLGVVPIVAVAVLAQLLWLALVAIRPGYGEMIDPWRPWWFRAGLVLLVATVLLTWYTALRNRVGATALAVGALAWLALLGVVLAALTPGGSYLAALPALAGGLAGIVAVLVRSDTGGLVAHTVAGAIAVVVLAPIVLLFMPALGLATGAAPALFAVLLGMVLLPVLDGAIPRGRGRALPAVVAGAATVVCLGVGLVVDQFDARHPLPTQLMYALDADSGQAWWASQEIEPSTWTSQFVTGHEDLSAKFPMLTADEATGPAEAADLPAPVVGDVTRTGSAVSFTVTPKRAVRLVGLTASGVRTATVEGRDVPVTDGTFDVVFNAPPADGVHVTLTLATADPVEVRVTDGSDGLADLPGFRARPTGVGIEGSHTSELVLVGTTVTL</sequence>
<keyword evidence="6 9" id="KW-1133">Transmembrane helix</keyword>
<keyword evidence="9" id="KW-0472">Membrane</keyword>
<dbReference type="GO" id="GO:0005774">
    <property type="term" value="C:vacuolar membrane"/>
    <property type="evidence" value="ECO:0007669"/>
    <property type="project" value="UniProtKB-SubCell"/>
</dbReference>
<evidence type="ECO:0000256" key="6">
    <source>
        <dbReference type="ARBA" id="ARBA00022989"/>
    </source>
</evidence>
<dbReference type="PANTHER" id="PTHR12147:SF58">
    <property type="entry name" value="VACUOLAR MEMBRANE PROTEASE"/>
    <property type="match status" value="1"/>
</dbReference>
<dbReference type="SUPFAM" id="SSF53187">
    <property type="entry name" value="Zn-dependent exopeptidases"/>
    <property type="match status" value="1"/>
</dbReference>
<feature type="transmembrane region" description="Helical" evidence="9">
    <location>
        <begin position="354"/>
        <end position="376"/>
    </location>
</feature>
<gene>
    <name evidence="11" type="ORF">D1825_17075</name>
</gene>
<comment type="similarity">
    <text evidence="3">Belongs to the peptidase M28 family.</text>
</comment>
<reference evidence="11 12" key="1">
    <citation type="submission" date="2018-08" db="EMBL/GenBank/DDBJ databases">
        <title>Cellulomonas rhizosphaerae sp. nov., a novel actinomycete isolated from soil.</title>
        <authorList>
            <person name="Tian Y."/>
        </authorList>
    </citation>
    <scope>NUCLEOTIDE SEQUENCE [LARGE SCALE GENOMIC DNA]</scope>
    <source>
        <strain evidence="11 12">NEAU-TCZ24</strain>
    </source>
</reference>
<evidence type="ECO:0000256" key="3">
    <source>
        <dbReference type="ARBA" id="ARBA00010918"/>
    </source>
</evidence>
<dbReference type="PANTHER" id="PTHR12147">
    <property type="entry name" value="METALLOPEPTIDASE M28 FAMILY MEMBER"/>
    <property type="match status" value="1"/>
</dbReference>
<accession>A0A413RHI3</accession>
<feature type="transmembrane region" description="Helical" evidence="9">
    <location>
        <begin position="503"/>
        <end position="524"/>
    </location>
</feature>
<dbReference type="EMBL" id="QWKP01000222">
    <property type="protein sequence ID" value="RHA37574.1"/>
    <property type="molecule type" value="Genomic_DNA"/>
</dbReference>
<evidence type="ECO:0000313" key="11">
    <source>
        <dbReference type="EMBL" id="RHA37574.1"/>
    </source>
</evidence>
<keyword evidence="7" id="KW-0325">Glycoprotein</keyword>
<dbReference type="OrthoDB" id="9778250at2"/>
<evidence type="ECO:0000313" key="12">
    <source>
        <dbReference type="Proteomes" id="UP000283374"/>
    </source>
</evidence>
<evidence type="ECO:0000256" key="1">
    <source>
        <dbReference type="ARBA" id="ARBA00003273"/>
    </source>
</evidence>
<evidence type="ECO:0000256" key="4">
    <source>
        <dbReference type="ARBA" id="ARBA00017435"/>
    </source>
</evidence>
<dbReference type="GO" id="GO:0006508">
    <property type="term" value="P:proteolysis"/>
    <property type="evidence" value="ECO:0007669"/>
    <property type="project" value="InterPro"/>
</dbReference>
<dbReference type="GO" id="GO:0008235">
    <property type="term" value="F:metalloexopeptidase activity"/>
    <property type="evidence" value="ECO:0007669"/>
    <property type="project" value="InterPro"/>
</dbReference>
<feature type="transmembrane region" description="Helical" evidence="9">
    <location>
        <begin position="396"/>
        <end position="416"/>
    </location>
</feature>
<dbReference type="CDD" id="cd02795">
    <property type="entry name" value="CBM6-CBM35-CBM36_like"/>
    <property type="match status" value="1"/>
</dbReference>
<dbReference type="Proteomes" id="UP000283374">
    <property type="component" value="Unassembled WGS sequence"/>
</dbReference>
<evidence type="ECO:0000259" key="10">
    <source>
        <dbReference type="Pfam" id="PF04389"/>
    </source>
</evidence>
<feature type="transmembrane region" description="Helical" evidence="9">
    <location>
        <begin position="450"/>
        <end position="469"/>
    </location>
</feature>
<evidence type="ECO:0000256" key="9">
    <source>
        <dbReference type="SAM" id="Phobius"/>
    </source>
</evidence>
<keyword evidence="5" id="KW-0926">Vacuole</keyword>
<feature type="transmembrane region" description="Helical" evidence="9">
    <location>
        <begin position="476"/>
        <end position="497"/>
    </location>
</feature>
<feature type="transmembrane region" description="Helical" evidence="9">
    <location>
        <begin position="323"/>
        <end position="342"/>
    </location>
</feature>
<comment type="function">
    <text evidence="1">May be involved in vacuolar sorting and osmoregulation.</text>
</comment>
<organism evidence="11 12">
    <name type="scientific">Cellulomonas rhizosphaerae</name>
    <dbReference type="NCBI Taxonomy" id="2293719"/>
    <lineage>
        <taxon>Bacteria</taxon>
        <taxon>Bacillati</taxon>
        <taxon>Actinomycetota</taxon>
        <taxon>Actinomycetes</taxon>
        <taxon>Micrococcales</taxon>
        <taxon>Cellulomonadaceae</taxon>
        <taxon>Cellulomonas</taxon>
    </lineage>
</organism>
<comment type="subcellular location">
    <subcellularLocation>
        <location evidence="2">Vacuole membrane</location>
        <topology evidence="2">Multi-pass membrane protein</topology>
    </subcellularLocation>
</comment>
<dbReference type="InterPro" id="IPR007484">
    <property type="entry name" value="Peptidase_M28"/>
</dbReference>
<evidence type="ECO:0000256" key="7">
    <source>
        <dbReference type="ARBA" id="ARBA00023180"/>
    </source>
</evidence>
<feature type="transmembrane region" description="Helical" evidence="9">
    <location>
        <begin position="423"/>
        <end position="444"/>
    </location>
</feature>
<dbReference type="Gene3D" id="3.40.630.10">
    <property type="entry name" value="Zn peptidases"/>
    <property type="match status" value="1"/>
</dbReference>
<name>A0A413RHI3_9CELL</name>